<protein>
    <submittedName>
        <fullName evidence="1">Uncharacterized protein</fullName>
    </submittedName>
</protein>
<reference evidence="1 2" key="1">
    <citation type="journal article" date="2011" name="PLoS Pathog.">
        <title>Dynamic evolution of pathogenicity revealed by sequencing and comparative genomics of 19 Pseudomonas syringae isolates.</title>
        <authorList>
            <person name="Baltrus D.A."/>
            <person name="Nishimura M.T."/>
            <person name="Romanchuk A."/>
            <person name="Chang J.H."/>
            <person name="Mukhtar M.S."/>
            <person name="Cherkis K."/>
            <person name="Roach J."/>
            <person name="Grant S.R."/>
            <person name="Jones C.D."/>
            <person name="Dangl J.L."/>
        </authorList>
    </citation>
    <scope>NUCLEOTIDE SEQUENCE [LARGE SCALE GENOMIC DNA]</scope>
    <source>
        <strain evidence="1 2">M301315</strain>
    </source>
</reference>
<gene>
    <name evidence="1" type="ORF">PLA107_030760</name>
</gene>
<dbReference type="GeneID" id="39474196"/>
<geneLocation type="plasmid" evidence="2">
    <name>pmppla107</name>
</geneLocation>
<evidence type="ECO:0000313" key="1">
    <source>
        <dbReference type="EMBL" id="AXH59608.1"/>
    </source>
</evidence>
<dbReference type="RefSeq" id="WP_005742167.1">
    <property type="nucleotide sequence ID" value="NZ_CP031226.1"/>
</dbReference>
<name>A0AAD0PVS4_PSEAV</name>
<dbReference type="Proteomes" id="UP000006426">
    <property type="component" value="Plasmid pmppla107"/>
</dbReference>
<dbReference type="AlphaFoldDB" id="A0AAD0PVS4"/>
<organism evidence="1 2">
    <name type="scientific">Pseudomonas amygdali pv. lachrymans str. M301315</name>
    <dbReference type="NCBI Taxonomy" id="629260"/>
    <lineage>
        <taxon>Bacteria</taxon>
        <taxon>Pseudomonadati</taxon>
        <taxon>Pseudomonadota</taxon>
        <taxon>Gammaproteobacteria</taxon>
        <taxon>Pseudomonadales</taxon>
        <taxon>Pseudomonadaceae</taxon>
        <taxon>Pseudomonas</taxon>
        <taxon>Pseudomonas amygdali</taxon>
    </lineage>
</organism>
<sequence length="190" mass="21505">MNLDFQPFDYKNMPDSGMYWVAGTRPVYDIDAGDDGQTVGYPTNEVEEFTSLVWLEVHTKPDGSTEGFHFDPVDAGNFGGFCEESVVQYYAEIKKPAHPHAIEDKVFSIEGQVVFKRAEESNCVCCPEGQKHVFNRFVKWDSHSKGLPFHYSKSADDLVSRLTNVFANEGRRIRLTAELVDETTPQLQTI</sequence>
<accession>A0AAD0PVS4</accession>
<evidence type="ECO:0000313" key="2">
    <source>
        <dbReference type="Proteomes" id="UP000006426"/>
    </source>
</evidence>
<keyword evidence="1" id="KW-0614">Plasmid</keyword>
<dbReference type="EMBL" id="CP031226">
    <property type="protein sequence ID" value="AXH59608.1"/>
    <property type="molecule type" value="Genomic_DNA"/>
</dbReference>
<proteinExistence type="predicted"/>